<proteinExistence type="predicted"/>
<dbReference type="EMBL" id="CP118605">
    <property type="protein sequence ID" value="WGL16800.1"/>
    <property type="molecule type" value="Genomic_DNA"/>
</dbReference>
<sequence>MGLILKIAAGILLAGFISLGLRLAYVNYTAHMAQQAMQEQIERQKERRAMLERQRKEQAQLKKQRGLIAAQRAKEKATENALKLKTWFQYYKAPEGCHSFKSDQHMVECVSHKKRARQEFDRLYSQGQITADIST</sequence>
<feature type="coiled-coil region" evidence="1">
    <location>
        <begin position="34"/>
        <end position="61"/>
    </location>
</feature>
<name>A0ABY8NCZ6_9GAMM</name>
<reference evidence="2 3" key="1">
    <citation type="submission" date="2023-02" db="EMBL/GenBank/DDBJ databases">
        <title>Description and genomic characterization of Microbulbifer bruguierae sp. nov., isolated from the sediment of mangrove plant Bruguiera sexangula.</title>
        <authorList>
            <person name="Long M."/>
        </authorList>
    </citation>
    <scope>NUCLEOTIDE SEQUENCE [LARGE SCALE GENOMIC DNA]</scope>
    <source>
        <strain evidence="2 3">H12</strain>
    </source>
</reference>
<gene>
    <name evidence="2" type="ORF">PVT68_00520</name>
</gene>
<keyword evidence="3" id="KW-1185">Reference proteome</keyword>
<dbReference type="Proteomes" id="UP001236500">
    <property type="component" value="Chromosome"/>
</dbReference>
<evidence type="ECO:0000313" key="3">
    <source>
        <dbReference type="Proteomes" id="UP001236500"/>
    </source>
</evidence>
<protein>
    <submittedName>
        <fullName evidence="2">Uncharacterized protein</fullName>
    </submittedName>
</protein>
<evidence type="ECO:0000256" key="1">
    <source>
        <dbReference type="SAM" id="Coils"/>
    </source>
</evidence>
<dbReference type="RefSeq" id="WP_280320620.1">
    <property type="nucleotide sequence ID" value="NZ_CP118605.1"/>
</dbReference>
<evidence type="ECO:0000313" key="2">
    <source>
        <dbReference type="EMBL" id="WGL16800.1"/>
    </source>
</evidence>
<keyword evidence="1" id="KW-0175">Coiled coil</keyword>
<accession>A0ABY8NCZ6</accession>
<organism evidence="2 3">
    <name type="scientific">Microbulbifer bruguierae</name>
    <dbReference type="NCBI Taxonomy" id="3029061"/>
    <lineage>
        <taxon>Bacteria</taxon>
        <taxon>Pseudomonadati</taxon>
        <taxon>Pseudomonadota</taxon>
        <taxon>Gammaproteobacteria</taxon>
        <taxon>Cellvibrionales</taxon>
        <taxon>Microbulbiferaceae</taxon>
        <taxon>Microbulbifer</taxon>
    </lineage>
</organism>